<dbReference type="Proteomes" id="UP000774617">
    <property type="component" value="Unassembled WGS sequence"/>
</dbReference>
<keyword evidence="2" id="KW-0663">Pyridoxal phosphate</keyword>
<proteinExistence type="predicted"/>
<organism evidence="4 5">
    <name type="scientific">Macrophomina phaseolina</name>
    <dbReference type="NCBI Taxonomy" id="35725"/>
    <lineage>
        <taxon>Eukaryota</taxon>
        <taxon>Fungi</taxon>
        <taxon>Dikarya</taxon>
        <taxon>Ascomycota</taxon>
        <taxon>Pezizomycotina</taxon>
        <taxon>Dothideomycetes</taxon>
        <taxon>Dothideomycetes incertae sedis</taxon>
        <taxon>Botryosphaeriales</taxon>
        <taxon>Botryosphaeriaceae</taxon>
        <taxon>Macrophomina</taxon>
    </lineage>
</organism>
<evidence type="ECO:0000256" key="2">
    <source>
        <dbReference type="ARBA" id="ARBA00022898"/>
    </source>
</evidence>
<dbReference type="InterPro" id="IPR050477">
    <property type="entry name" value="GrpII_AminoAcid_Decarb"/>
</dbReference>
<evidence type="ECO:0000256" key="1">
    <source>
        <dbReference type="ARBA" id="ARBA00001933"/>
    </source>
</evidence>
<dbReference type="PANTHER" id="PTHR42735:SF4">
    <property type="entry name" value="PYRIDOXAL PHOSPHATE-DEPENDENT DECARBOXYLASE FAMILY PROTEIN"/>
    <property type="match status" value="1"/>
</dbReference>
<dbReference type="InterPro" id="IPR015424">
    <property type="entry name" value="PyrdxlP-dep_Trfase"/>
</dbReference>
<dbReference type="Gene3D" id="3.40.640.10">
    <property type="entry name" value="Type I PLP-dependent aspartate aminotransferase-like (Major domain)"/>
    <property type="match status" value="1"/>
</dbReference>
<evidence type="ECO:0000313" key="4">
    <source>
        <dbReference type="EMBL" id="KAH7045955.1"/>
    </source>
</evidence>
<dbReference type="InterPro" id="IPR015421">
    <property type="entry name" value="PyrdxlP-dep_Trfase_major"/>
</dbReference>
<keyword evidence="3" id="KW-0456">Lyase</keyword>
<name>A0ABQ8G647_9PEZI</name>
<protein>
    <submittedName>
        <fullName evidence="4">Pyridoxal-dependent decarboxylase domain protein</fullName>
    </submittedName>
</protein>
<gene>
    <name evidence="4" type="ORF">B0J12DRAFT_757256</name>
</gene>
<sequence>MNSFRVGGTTFGGSTFGGGVSLPGLGKASTSTGINVPKVGIVSANAGIDVSKGLSGITGGIELKKDNGNVFTSGASKKSAEDVSHQAISSYFIGPQAENLTYFKENVNVILDRLKDARVNYFPEDGEFIDDGIQISETFQKRTKDVAKSVDKLSELLGAHSIPFWSPRYQAHMCMDMNMPALLGYFATMIYNPNNVAFEASPLSTVAEVEVGQQLCEMLGYKASGEDQKQDEPVGWSHITCDGTVANLESIWVARNLKYYPLSIRKALDGPLDFISETFTVRTARNEEKLYKHLSTWELLNLRPQTILDIPDRLNRDYNISSKFLEDIMNEYGIQSRGKESLDRDFGIEKPAQYLLSNTKHYSWPKGGGEHHFEIRKPLFRLVHHFPDITTAIAGIGSDNMVGVTVDNGARVDVSELEKHLEERLSNEQPVYAVVAIIGSTEEGAVDPLGQILAQRRRFQARGLSYVVHADAAWGGYFASMLPRDFIPGSRFSDNLPVGLGSASGFVPDSPLRVETQEDIWWMRQADSITVDPHKAGYIPYPAGSLSYRDGRMRYLITWTSPYLSQGSTTSIGIYGLEGSKPGASAVSTYMANQCIGLNPEGYGALLGEATFSSSRISAQWAAMTDSSMPFVVVPFNMLPSELASDATPESIEAEKQWIRDNILRSSNLDIVSSSSTSPGGDSALSLLRKLGSDLNINAFAINFRNRDGTLNTDTLEANYLMRRVVERFSVDSPSDDPTKIPLYLTSTEFSPELYGACAENFKKRLGLAGGGQDLFVLRNVVMSPFPTERDFVSELAGIFMNVVAEEVKHCQPHEQVSTDEYQVCQMRNEVTKGLHEFVVHGADDVFLVHKPSFHVANHRRQTILGVDMPADIKDLYCTLKTQFPEELWTFSTTEEVDLSEVINGSAHMVGYLKSKMTGPMLPSFQLQAKHTWVDRPLTGPSLSIEYPTTRMPFYLYGSDISSLDSPSQQFYMDHALLCSPNIQLSASIASLSFPSSPKRSATDRPLVLFLDDVREGTMQPFPTSNATLASLPNFFFAKDKEYSISIWQDPVGGSEDGEEIWRAWEGLGKGGSEEGLVGRGKAVLGEDVWVDSEQLNFDPYKPVDNTAAWKKEFSKIGSA</sequence>
<comment type="caution">
    <text evidence="4">The sequence shown here is derived from an EMBL/GenBank/DDBJ whole genome shotgun (WGS) entry which is preliminary data.</text>
</comment>
<dbReference type="SUPFAM" id="SSF53383">
    <property type="entry name" value="PLP-dependent transferases"/>
    <property type="match status" value="1"/>
</dbReference>
<evidence type="ECO:0000256" key="3">
    <source>
        <dbReference type="ARBA" id="ARBA00023239"/>
    </source>
</evidence>
<keyword evidence="5" id="KW-1185">Reference proteome</keyword>
<reference evidence="4 5" key="1">
    <citation type="journal article" date="2021" name="Nat. Commun.">
        <title>Genetic determinants of endophytism in the Arabidopsis root mycobiome.</title>
        <authorList>
            <person name="Mesny F."/>
            <person name="Miyauchi S."/>
            <person name="Thiergart T."/>
            <person name="Pickel B."/>
            <person name="Atanasova L."/>
            <person name="Karlsson M."/>
            <person name="Huettel B."/>
            <person name="Barry K.W."/>
            <person name="Haridas S."/>
            <person name="Chen C."/>
            <person name="Bauer D."/>
            <person name="Andreopoulos W."/>
            <person name="Pangilinan J."/>
            <person name="LaButti K."/>
            <person name="Riley R."/>
            <person name="Lipzen A."/>
            <person name="Clum A."/>
            <person name="Drula E."/>
            <person name="Henrissat B."/>
            <person name="Kohler A."/>
            <person name="Grigoriev I.V."/>
            <person name="Martin F.M."/>
            <person name="Hacquard S."/>
        </authorList>
    </citation>
    <scope>NUCLEOTIDE SEQUENCE [LARGE SCALE GENOMIC DNA]</scope>
    <source>
        <strain evidence="4 5">MPI-SDFR-AT-0080</strain>
    </source>
</reference>
<dbReference type="EMBL" id="JAGTJR010000018">
    <property type="protein sequence ID" value="KAH7045955.1"/>
    <property type="molecule type" value="Genomic_DNA"/>
</dbReference>
<accession>A0ABQ8G647</accession>
<evidence type="ECO:0000313" key="5">
    <source>
        <dbReference type="Proteomes" id="UP000774617"/>
    </source>
</evidence>
<comment type="cofactor">
    <cofactor evidence="1">
        <name>pyridoxal 5'-phosphate</name>
        <dbReference type="ChEBI" id="CHEBI:597326"/>
    </cofactor>
</comment>
<dbReference type="PANTHER" id="PTHR42735">
    <property type="match status" value="1"/>
</dbReference>